<protein>
    <recommendedName>
        <fullName evidence="7">GxGYxYP putative glycoside hydrolase N-terminal domain-containing protein</fullName>
    </recommendedName>
</protein>
<sequence length="684" mass="76580">MTQTTWKRPGVISLLIASLLTLCTLVSFLEPQSASAATAKPQGISWPEGQALPTFAQATHLDAIDMGKQSYEMDLTLSTLEGNVNRTKPRLYLLEDNSDEGKYTWLKHSGIPYTLYNDAWYLIKKYKSEIKGIIIYDPTVPDTINAATTLAGIKTGIVVHPDMVAKLTTSPYTLPILEDLRGKFKTKLDVINWQIANLWPQASHRMLVGLSPTLGVGVPEDNWKDFQVVAQETREIMDSSNRKVYDIDLSNFLGNEAVYVRLQDSFPQGGWGPAVHQVTVKADGQVIAQFTPCSDEEAQYVFDHDSSSCLYDPNNQHRFADATSYFVYRFAPPAGTKQLVVSFDMWNEFKVSATGIKPQQTSDVGRPYGALRDYAVANRAMVFWLSTVNPTESRLFEQLASQVQPETPYLGWFDIEPAGVHMLSKHGVYVVAADVFTNLTVHSGTRRSMQPPAVPATPKLENKIYVSYVMSDGDNLQYNERYMYKLWNNPDRGKVPISWTISPLLRDASPLILDYYQRTATANDVLISGPSGMGYFYPTEWPQDELPTYFEHTKQYLRQTGLTTIAVLDSGNVNTRVAQAYKKNMGVNGAFYMYDTKSTTSVVEGLPVSVQIHDLTRDRILADIQQAAANWDGTSPLFISVQLIAWETTPSDVVYLTQQLGSKFVPVRGDHFFQLVRQANGLPK</sequence>
<reference evidence="6" key="1">
    <citation type="submission" date="2018-12" db="EMBL/GenBank/DDBJ databases">
        <title>Novel natural products biosynthetic potential of the class Ktedonobacteria.</title>
        <authorList>
            <person name="Zheng Y."/>
            <person name="Saitou A."/>
            <person name="Wang C.M."/>
            <person name="Toyoda A."/>
            <person name="Minakuchi Y."/>
            <person name="Sekiguchi Y."/>
            <person name="Ueda K."/>
            <person name="Takano H."/>
            <person name="Sakai Y."/>
            <person name="Yokota A."/>
            <person name="Yabe S."/>
        </authorList>
    </citation>
    <scope>NUCLEOTIDE SEQUENCE</scope>
    <source>
        <strain evidence="6">COM3</strain>
    </source>
</reference>
<organism evidence="6">
    <name type="scientific">Thermosporothrix sp. COM3</name>
    <dbReference type="NCBI Taxonomy" id="2490863"/>
    <lineage>
        <taxon>Bacteria</taxon>
        <taxon>Bacillati</taxon>
        <taxon>Chloroflexota</taxon>
        <taxon>Ktedonobacteria</taxon>
        <taxon>Ktedonobacterales</taxon>
        <taxon>Thermosporotrichaceae</taxon>
        <taxon>Thermosporothrix</taxon>
    </lineage>
</organism>
<dbReference type="InterPro" id="IPR025832">
    <property type="entry name" value="GxGYxYP_C"/>
</dbReference>
<feature type="domain" description="GxGYxYP putative glycoside hydrolase third N-terminal" evidence="5">
    <location>
        <begin position="369"/>
        <end position="444"/>
    </location>
</feature>
<dbReference type="Pfam" id="PF16216">
    <property type="entry name" value="GxGYxYP_N"/>
    <property type="match status" value="1"/>
</dbReference>
<evidence type="ECO:0000259" key="4">
    <source>
        <dbReference type="Pfam" id="PF20957"/>
    </source>
</evidence>
<feature type="signal peptide" evidence="1">
    <location>
        <begin position="1"/>
        <end position="36"/>
    </location>
</feature>
<feature type="chain" id="PRO_5019752414" description="GxGYxYP putative glycoside hydrolase N-terminal domain-containing protein" evidence="1">
    <location>
        <begin position="37"/>
        <end position="684"/>
    </location>
</feature>
<evidence type="ECO:0000256" key="1">
    <source>
        <dbReference type="SAM" id="SignalP"/>
    </source>
</evidence>
<dbReference type="AlphaFoldDB" id="A0A455SHN0"/>
<dbReference type="Pfam" id="PF20958">
    <property type="entry name" value="GxGYxYP_N_3rd"/>
    <property type="match status" value="1"/>
</dbReference>
<dbReference type="InterPro" id="IPR038410">
    <property type="entry name" value="GxGYxYP_C_sf"/>
</dbReference>
<evidence type="ECO:0000259" key="3">
    <source>
        <dbReference type="Pfam" id="PF16216"/>
    </source>
</evidence>
<dbReference type="InterPro" id="IPR048309">
    <property type="entry name" value="GxGYxYP_N_3rd"/>
</dbReference>
<accession>A0A455SHN0</accession>
<dbReference type="Pfam" id="PF14323">
    <property type="entry name" value="GxGYxYP_C"/>
    <property type="match status" value="1"/>
</dbReference>
<dbReference type="PANTHER" id="PTHR37321">
    <property type="entry name" value="EXPORTED PROTEIN-RELATED"/>
    <property type="match status" value="1"/>
</dbReference>
<evidence type="ECO:0000259" key="2">
    <source>
        <dbReference type="Pfam" id="PF14323"/>
    </source>
</evidence>
<feature type="domain" description="GxGYxYP putative glycoside hydrolase C-terminal" evidence="2">
    <location>
        <begin position="462"/>
        <end position="677"/>
    </location>
</feature>
<evidence type="ECO:0000313" key="6">
    <source>
        <dbReference type="EMBL" id="BBH86878.1"/>
    </source>
</evidence>
<feature type="domain" description="GxGYxYP putative glycoside hydrolase second N-terminal" evidence="4">
    <location>
        <begin position="130"/>
        <end position="200"/>
    </location>
</feature>
<dbReference type="Pfam" id="PF20957">
    <property type="entry name" value="GxGYxYP_N_2nd"/>
    <property type="match status" value="1"/>
</dbReference>
<dbReference type="PANTHER" id="PTHR37321:SF1">
    <property type="entry name" value="EXPORTED PROTEIN"/>
    <property type="match status" value="1"/>
</dbReference>
<gene>
    <name evidence="6" type="ORF">KTC_16290</name>
</gene>
<dbReference type="Gene3D" id="3.20.20.490">
    <property type="entry name" value="GxGYxYP glycoside hydrolase, C-terminal domain"/>
    <property type="match status" value="1"/>
</dbReference>
<feature type="domain" description="GxGYxYP putative glycoside hydrolase first N-terminal" evidence="3">
    <location>
        <begin position="62"/>
        <end position="128"/>
    </location>
</feature>
<dbReference type="InterPro" id="IPR032626">
    <property type="entry name" value="GxGYxYP_N_1st"/>
</dbReference>
<keyword evidence="1" id="KW-0732">Signal</keyword>
<evidence type="ECO:0008006" key="7">
    <source>
        <dbReference type="Google" id="ProtNLM"/>
    </source>
</evidence>
<dbReference type="InterPro" id="IPR048310">
    <property type="entry name" value="GxGYxYP_N_2nd"/>
</dbReference>
<proteinExistence type="predicted"/>
<evidence type="ECO:0000259" key="5">
    <source>
        <dbReference type="Pfam" id="PF20958"/>
    </source>
</evidence>
<dbReference type="EMBL" id="AP019376">
    <property type="protein sequence ID" value="BBH86878.1"/>
    <property type="molecule type" value="Genomic_DNA"/>
</dbReference>
<name>A0A455SHN0_9CHLR</name>